<evidence type="ECO:0000313" key="1">
    <source>
        <dbReference type="EMBL" id="QRD02397.1"/>
    </source>
</evidence>
<reference evidence="2" key="1">
    <citation type="journal article" date="2021" name="BMC Genomics">
        <title>Chromosome-level genome assembly and manually-curated proteome of model necrotroph Parastagonospora nodorum Sn15 reveals a genome-wide trove of candidate effector homologs, and redundancy of virulence-related functions within an accessory chromosome.</title>
        <authorList>
            <person name="Bertazzoni S."/>
            <person name="Jones D.A.B."/>
            <person name="Phan H.T."/>
            <person name="Tan K.-C."/>
            <person name="Hane J.K."/>
        </authorList>
    </citation>
    <scope>NUCLEOTIDE SEQUENCE [LARGE SCALE GENOMIC DNA]</scope>
    <source>
        <strain evidence="2">SN15 / ATCC MYA-4574 / FGSC 10173)</strain>
    </source>
</reference>
<dbReference type="VEuPathDB" id="FungiDB:JI435_053610"/>
<sequence>MPISISSDIISKEQLLKAQDYITQNRVTWSFRSATHSFLPLPYIKELATYANIKAFSDQDMGLLTHNLPENSRDFFINKVFKLGQQCFVATLAAGGNMHFLWTLMNHYEDEKLPVKENFAVDDEFQAGLDAFVKSQSLVRAPVLRLGEYDQQVTSFGMLPFSSITACDDPIGHDVEFDRAHLTASDSATPGARYADSTKFVMRTFVNQADAEKHVSWGRRQLGIVCEGEGRYFLCCY</sequence>
<dbReference type="RefSeq" id="XP_001795767.1">
    <property type="nucleotide sequence ID" value="XM_001795715.1"/>
</dbReference>
<dbReference type="Proteomes" id="UP000663193">
    <property type="component" value="Chromosome 13"/>
</dbReference>
<dbReference type="KEGG" id="pno:SNOG_05361"/>
<dbReference type="AlphaFoldDB" id="A0A7U2FBX1"/>
<evidence type="ECO:0000313" key="2">
    <source>
        <dbReference type="Proteomes" id="UP000663193"/>
    </source>
</evidence>
<accession>A0A7U2FBX1</accession>
<organism evidence="1 2">
    <name type="scientific">Phaeosphaeria nodorum (strain SN15 / ATCC MYA-4574 / FGSC 10173)</name>
    <name type="common">Glume blotch fungus</name>
    <name type="synonym">Parastagonospora nodorum</name>
    <dbReference type="NCBI Taxonomy" id="321614"/>
    <lineage>
        <taxon>Eukaryota</taxon>
        <taxon>Fungi</taxon>
        <taxon>Dikarya</taxon>
        <taxon>Ascomycota</taxon>
        <taxon>Pezizomycotina</taxon>
        <taxon>Dothideomycetes</taxon>
        <taxon>Pleosporomycetidae</taxon>
        <taxon>Pleosporales</taxon>
        <taxon>Pleosporineae</taxon>
        <taxon>Phaeosphaeriaceae</taxon>
        <taxon>Parastagonospora</taxon>
    </lineage>
</organism>
<protein>
    <submittedName>
        <fullName evidence="1">Uncharacterized protein</fullName>
    </submittedName>
</protein>
<proteinExistence type="predicted"/>
<dbReference type="EMBL" id="CP069035">
    <property type="protein sequence ID" value="QRD02397.1"/>
    <property type="molecule type" value="Genomic_DNA"/>
</dbReference>
<gene>
    <name evidence="1" type="ORF">JI435_053610</name>
</gene>
<keyword evidence="2" id="KW-1185">Reference proteome</keyword>
<name>A0A7U2FBX1_PHANO</name>